<keyword evidence="3" id="KW-1185">Reference proteome</keyword>
<dbReference type="RefSeq" id="WP_249289843.1">
    <property type="nucleotide sequence ID" value="NZ_JACRSQ010000016.1"/>
</dbReference>
<evidence type="ECO:0000313" key="3">
    <source>
        <dbReference type="Proteomes" id="UP000657006"/>
    </source>
</evidence>
<sequence>MPAGNVEMIKAEEKWEEKCTLRRRGTAGYQRAHGGKLPAGSIETATPAEKQNEKCTPVRRRKAEASVHTEGNCPPASSRRPSRKRNGKKNARRRSGEQQGPACKRRQNPRRHRRDGHAGGETG</sequence>
<feature type="compositionally biased region" description="Basic residues" evidence="1">
    <location>
        <begin position="103"/>
        <end position="115"/>
    </location>
</feature>
<feature type="compositionally biased region" description="Basic residues" evidence="1">
    <location>
        <begin position="80"/>
        <end position="93"/>
    </location>
</feature>
<dbReference type="EMBL" id="JACRSQ010000016">
    <property type="protein sequence ID" value="MBC8544135.1"/>
    <property type="molecule type" value="Genomic_DNA"/>
</dbReference>
<feature type="region of interest" description="Disordered" evidence="1">
    <location>
        <begin position="23"/>
        <end position="123"/>
    </location>
</feature>
<name>A0A926DRX7_9FIRM</name>
<accession>A0A926DRX7</accession>
<proteinExistence type="predicted"/>
<dbReference type="AlphaFoldDB" id="A0A926DRX7"/>
<dbReference type="Proteomes" id="UP000657006">
    <property type="component" value="Unassembled WGS sequence"/>
</dbReference>
<evidence type="ECO:0000313" key="2">
    <source>
        <dbReference type="EMBL" id="MBC8544135.1"/>
    </source>
</evidence>
<reference evidence="2" key="1">
    <citation type="submission" date="2020-08" db="EMBL/GenBank/DDBJ databases">
        <title>Genome public.</title>
        <authorList>
            <person name="Liu C."/>
            <person name="Sun Q."/>
        </authorList>
    </citation>
    <scope>NUCLEOTIDE SEQUENCE</scope>
    <source>
        <strain evidence="2">NSJ-32</strain>
    </source>
</reference>
<organism evidence="2 3">
    <name type="scientific">Bianquea renquensis</name>
    <dbReference type="NCBI Taxonomy" id="2763661"/>
    <lineage>
        <taxon>Bacteria</taxon>
        <taxon>Bacillati</taxon>
        <taxon>Bacillota</taxon>
        <taxon>Clostridia</taxon>
        <taxon>Eubacteriales</taxon>
        <taxon>Bianqueaceae</taxon>
        <taxon>Bianquea</taxon>
    </lineage>
</organism>
<protein>
    <submittedName>
        <fullName evidence="2">Uncharacterized protein</fullName>
    </submittedName>
</protein>
<gene>
    <name evidence="2" type="ORF">H8730_11310</name>
</gene>
<comment type="caution">
    <text evidence="2">The sequence shown here is derived from an EMBL/GenBank/DDBJ whole genome shotgun (WGS) entry which is preliminary data.</text>
</comment>
<evidence type="ECO:0000256" key="1">
    <source>
        <dbReference type="SAM" id="MobiDB-lite"/>
    </source>
</evidence>